<sequence>MCDFSTFRLLPDWKPPIFHGKTVRSNISQSLWRKKIRQTLLESHNFTCCICNHNELKENSRKLHAHEVEEYDLDKLVCCLQDIQLLCAKCHAFSHFRLTLARATPEQIIELENHFMHVNNCEREDLRQYLCLKRKREDEIIKELYTRLGIQNVIRRVNYKVTYKVNECVPFYNEIVLQLKNKGLLYEM</sequence>
<reference evidence="1 2" key="1">
    <citation type="submission" date="2016-08" db="EMBL/GenBank/DDBJ databases">
        <authorList>
            <person name="Loux V."/>
            <person name="Rue O."/>
        </authorList>
    </citation>
    <scope>NUCLEOTIDE SEQUENCE [LARGE SCALE GENOMIC DNA]</scope>
    <source>
        <strain evidence="1 2">AFSSA_08CEB44bac</strain>
    </source>
</reference>
<name>A0AAX2CNN7_9BACI</name>
<comment type="caution">
    <text evidence="1">The sequence shown here is derived from an EMBL/GenBank/DDBJ whole genome shotgun (WGS) entry which is preliminary data.</text>
</comment>
<organism evidence="1 2">
    <name type="scientific">Bacillus cytotoxicus</name>
    <dbReference type="NCBI Taxonomy" id="580165"/>
    <lineage>
        <taxon>Bacteria</taxon>
        <taxon>Bacillati</taxon>
        <taxon>Bacillota</taxon>
        <taxon>Bacilli</taxon>
        <taxon>Bacillales</taxon>
        <taxon>Bacillaceae</taxon>
        <taxon>Bacillus</taxon>
        <taxon>Bacillus cereus group</taxon>
    </lineage>
</organism>
<evidence type="ECO:0000313" key="1">
    <source>
        <dbReference type="EMBL" id="SCM08071.1"/>
    </source>
</evidence>
<gene>
    <name evidence="1" type="ORF">BCB44BAC_04527</name>
</gene>
<accession>A0AAX2CNN7</accession>
<dbReference type="AlphaFoldDB" id="A0AAX2CNN7"/>
<proteinExistence type="predicted"/>
<protein>
    <submittedName>
        <fullName evidence="1">A0A073JSL6 (Uncharacterized protein)</fullName>
    </submittedName>
</protein>
<dbReference type="RefSeq" id="WP_087099691.1">
    <property type="nucleotide sequence ID" value="NZ_CP066183.1"/>
</dbReference>
<dbReference type="EMBL" id="FMIK01000065">
    <property type="protein sequence ID" value="SCM08071.1"/>
    <property type="molecule type" value="Genomic_DNA"/>
</dbReference>
<dbReference type="Proteomes" id="UP000242164">
    <property type="component" value="Unassembled WGS sequence"/>
</dbReference>
<evidence type="ECO:0000313" key="2">
    <source>
        <dbReference type="Proteomes" id="UP000242164"/>
    </source>
</evidence>